<dbReference type="InParanoid" id="W4K318"/>
<name>W4K318_HETIT</name>
<dbReference type="HOGENOM" id="CLU_448378_0_0_1"/>
<protein>
    <recommendedName>
        <fullName evidence="1">F-box domain-containing protein</fullName>
    </recommendedName>
</protein>
<dbReference type="GeneID" id="20674246"/>
<evidence type="ECO:0000313" key="2">
    <source>
        <dbReference type="EMBL" id="ETW79456.1"/>
    </source>
</evidence>
<dbReference type="SUPFAM" id="SSF81383">
    <property type="entry name" value="F-box domain"/>
    <property type="match status" value="1"/>
</dbReference>
<dbReference type="OrthoDB" id="2322499at2759"/>
<evidence type="ECO:0000313" key="3">
    <source>
        <dbReference type="Proteomes" id="UP000030671"/>
    </source>
</evidence>
<dbReference type="InterPro" id="IPR001810">
    <property type="entry name" value="F-box_dom"/>
</dbReference>
<accession>W4K318</accession>
<dbReference type="EMBL" id="KI925460">
    <property type="protein sequence ID" value="ETW79456.1"/>
    <property type="molecule type" value="Genomic_DNA"/>
</dbReference>
<dbReference type="AlphaFoldDB" id="W4K318"/>
<reference evidence="2 3" key="1">
    <citation type="journal article" date="2012" name="New Phytol.">
        <title>Insight into trade-off between wood decay and parasitism from the genome of a fungal forest pathogen.</title>
        <authorList>
            <person name="Olson A."/>
            <person name="Aerts A."/>
            <person name="Asiegbu F."/>
            <person name="Belbahri L."/>
            <person name="Bouzid O."/>
            <person name="Broberg A."/>
            <person name="Canback B."/>
            <person name="Coutinho P.M."/>
            <person name="Cullen D."/>
            <person name="Dalman K."/>
            <person name="Deflorio G."/>
            <person name="van Diepen L.T."/>
            <person name="Dunand C."/>
            <person name="Duplessis S."/>
            <person name="Durling M."/>
            <person name="Gonthier P."/>
            <person name="Grimwood J."/>
            <person name="Fossdal C.G."/>
            <person name="Hansson D."/>
            <person name="Henrissat B."/>
            <person name="Hietala A."/>
            <person name="Himmelstrand K."/>
            <person name="Hoffmeister D."/>
            <person name="Hogberg N."/>
            <person name="James T.Y."/>
            <person name="Karlsson M."/>
            <person name="Kohler A."/>
            <person name="Kues U."/>
            <person name="Lee Y.H."/>
            <person name="Lin Y.C."/>
            <person name="Lind M."/>
            <person name="Lindquist E."/>
            <person name="Lombard V."/>
            <person name="Lucas S."/>
            <person name="Lunden K."/>
            <person name="Morin E."/>
            <person name="Murat C."/>
            <person name="Park J."/>
            <person name="Raffaello T."/>
            <person name="Rouze P."/>
            <person name="Salamov A."/>
            <person name="Schmutz J."/>
            <person name="Solheim H."/>
            <person name="Stahlberg J."/>
            <person name="Velez H."/>
            <person name="de Vries R.P."/>
            <person name="Wiebenga A."/>
            <person name="Woodward S."/>
            <person name="Yakovlev I."/>
            <person name="Garbelotto M."/>
            <person name="Martin F."/>
            <person name="Grigoriev I.V."/>
            <person name="Stenlid J."/>
        </authorList>
    </citation>
    <scope>NUCLEOTIDE SEQUENCE [LARGE SCALE GENOMIC DNA]</scope>
    <source>
        <strain evidence="2 3">TC 32-1</strain>
    </source>
</reference>
<organism evidence="2 3">
    <name type="scientific">Heterobasidion irregulare (strain TC 32-1)</name>
    <dbReference type="NCBI Taxonomy" id="747525"/>
    <lineage>
        <taxon>Eukaryota</taxon>
        <taxon>Fungi</taxon>
        <taxon>Dikarya</taxon>
        <taxon>Basidiomycota</taxon>
        <taxon>Agaricomycotina</taxon>
        <taxon>Agaricomycetes</taxon>
        <taxon>Russulales</taxon>
        <taxon>Bondarzewiaceae</taxon>
        <taxon>Heterobasidion</taxon>
        <taxon>Heterobasidion annosum species complex</taxon>
    </lineage>
</organism>
<keyword evidence="3" id="KW-1185">Reference proteome</keyword>
<dbReference type="Proteomes" id="UP000030671">
    <property type="component" value="Unassembled WGS sequence"/>
</dbReference>
<gene>
    <name evidence="2" type="ORF">HETIRDRAFT_428008</name>
</gene>
<sequence>MPPRRASKRLKIQKSSTARNNAISDSPNASEALTTTGFLSLPLELIFEVLQYLYPKDLSSLVYINKWLRALLSRETSDSLWKTAIRHGLHFLSCPKGIYHLYYVRLMTENFCQNCLSEELTQIYIPTHVRLCDNCVDDLFYKAPSSPQGISKDVWKKATSVIGVPIQRGDKRIVLVHKVFVAHLRKLFRSLSPLNQECHVLDMRSQLDPRFILWVRQVNMRRVQGRKALIERKRKADQLAIKQRYKAISKRLNGMGYQELVAMYEVNRALGDHHFVNVPRNLDDNEWLRIQDVVVQYMEDVRTVLVLQSRFSELVLRLNLMARELPDIVYNNYVDILLFPEAQKVLNVPISEDIAQSSMDRLCKTVPKLLSKWRLSKEARLVKSLAAFAPIHKKYKTLDHPAAIFACTECKGYFPFSAMFAHSCLNAVFRPVAIGPNLGCSVYEYAAKWALGREPWSSEHLGVSPISERVRDIMRAGGINPEKATWGDMYKKDARIQCIACEPKIDHALTSHGLGEIKWVKASDAASALARRLEQQTDALSRKEWATKAKKMKDIPGKIELRHDVPRSDPRVSPYAPLPVSILPEGETKFKVKEYTWLRKGLAGVLGTD</sequence>
<proteinExistence type="predicted"/>
<dbReference type="PROSITE" id="PS50181">
    <property type="entry name" value="FBOX"/>
    <property type="match status" value="1"/>
</dbReference>
<feature type="domain" description="F-box" evidence="1">
    <location>
        <begin position="35"/>
        <end position="84"/>
    </location>
</feature>
<dbReference type="KEGG" id="hir:HETIRDRAFT_428008"/>
<evidence type="ECO:0000259" key="1">
    <source>
        <dbReference type="PROSITE" id="PS50181"/>
    </source>
</evidence>
<dbReference type="InterPro" id="IPR036047">
    <property type="entry name" value="F-box-like_dom_sf"/>
</dbReference>
<dbReference type="RefSeq" id="XP_009548043.1">
    <property type="nucleotide sequence ID" value="XM_009549748.1"/>
</dbReference>